<dbReference type="NCBIfam" id="TIGR00231">
    <property type="entry name" value="small_GTP"/>
    <property type="match status" value="1"/>
</dbReference>
<keyword evidence="10" id="KW-1185">Reference proteome</keyword>
<dbReference type="Gene3D" id="3.30.1360.120">
    <property type="entry name" value="Probable tRNA modification gtpase trme, domain 1"/>
    <property type="match status" value="1"/>
</dbReference>
<proteinExistence type="inferred from homology"/>
<name>K0KVM5_WICCF</name>
<dbReference type="InterPro" id="IPR004520">
    <property type="entry name" value="GTPase_MnmE"/>
</dbReference>
<organism evidence="9 10">
    <name type="scientific">Wickerhamomyces ciferrii (strain ATCC 14091 / BCRC 22168 / CBS 111 / JCM 3599 / NBRC 0793 / NRRL Y-1031 F-60-10)</name>
    <name type="common">Yeast</name>
    <name type="synonym">Pichia ciferrii</name>
    <dbReference type="NCBI Taxonomy" id="1206466"/>
    <lineage>
        <taxon>Eukaryota</taxon>
        <taxon>Fungi</taxon>
        <taxon>Dikarya</taxon>
        <taxon>Ascomycota</taxon>
        <taxon>Saccharomycotina</taxon>
        <taxon>Saccharomycetes</taxon>
        <taxon>Phaffomycetales</taxon>
        <taxon>Wickerhamomycetaceae</taxon>
        <taxon>Wickerhamomyces</taxon>
    </lineage>
</organism>
<dbReference type="InterPro" id="IPR006073">
    <property type="entry name" value="GTP-bd"/>
</dbReference>
<comment type="caution">
    <text evidence="9">The sequence shown here is derived from an EMBL/GenBank/DDBJ whole genome shotgun (WGS) entry which is preliminary data.</text>
</comment>
<dbReference type="SUPFAM" id="SSF52540">
    <property type="entry name" value="P-loop containing nucleoside triphosphate hydrolases"/>
    <property type="match status" value="1"/>
</dbReference>
<keyword evidence="9" id="KW-0378">Hydrolase</keyword>
<evidence type="ECO:0000259" key="8">
    <source>
        <dbReference type="Pfam" id="PF12631"/>
    </source>
</evidence>
<evidence type="ECO:0000256" key="2">
    <source>
        <dbReference type="ARBA" id="ARBA00022694"/>
    </source>
</evidence>
<dbReference type="PANTHER" id="PTHR42714:SF2">
    <property type="entry name" value="TRNA MODIFICATION GTPASE GTPBP3, MITOCHONDRIAL"/>
    <property type="match status" value="1"/>
</dbReference>
<dbReference type="Proteomes" id="UP000009328">
    <property type="component" value="Unassembled WGS sequence"/>
</dbReference>
<dbReference type="InterPro" id="IPR018948">
    <property type="entry name" value="GTP-bd_TrmE_N"/>
</dbReference>
<evidence type="ECO:0000256" key="1">
    <source>
        <dbReference type="ARBA" id="ARBA00011043"/>
    </source>
</evidence>
<dbReference type="InterPro" id="IPR025867">
    <property type="entry name" value="MnmE_helical"/>
</dbReference>
<dbReference type="InterPro" id="IPR031168">
    <property type="entry name" value="G_TrmE"/>
</dbReference>
<dbReference type="CDD" id="cd14858">
    <property type="entry name" value="TrmE_N"/>
    <property type="match status" value="1"/>
</dbReference>
<keyword evidence="4" id="KW-0342">GTP-binding</keyword>
<accession>K0KVM5</accession>
<dbReference type="GO" id="GO:0030488">
    <property type="term" value="P:tRNA methylation"/>
    <property type="evidence" value="ECO:0007669"/>
    <property type="project" value="TreeGrafter"/>
</dbReference>
<dbReference type="InterPro" id="IPR027368">
    <property type="entry name" value="MnmE_dom2"/>
</dbReference>
<evidence type="ECO:0000259" key="7">
    <source>
        <dbReference type="Pfam" id="PF10396"/>
    </source>
</evidence>
<dbReference type="Gene3D" id="3.40.50.300">
    <property type="entry name" value="P-loop containing nucleotide triphosphate hydrolases"/>
    <property type="match status" value="1"/>
</dbReference>
<keyword evidence="5" id="KW-0175">Coiled coil</keyword>
<evidence type="ECO:0000256" key="5">
    <source>
        <dbReference type="SAM" id="Coils"/>
    </source>
</evidence>
<dbReference type="Gene3D" id="1.20.120.430">
    <property type="entry name" value="tRNA modification GTPase MnmE domain 2"/>
    <property type="match status" value="1"/>
</dbReference>
<evidence type="ECO:0000313" key="10">
    <source>
        <dbReference type="Proteomes" id="UP000009328"/>
    </source>
</evidence>
<dbReference type="InterPro" id="IPR027417">
    <property type="entry name" value="P-loop_NTPase"/>
</dbReference>
<dbReference type="AlphaFoldDB" id="K0KVM5"/>
<dbReference type="Pfam" id="PF01926">
    <property type="entry name" value="MMR_HSR1"/>
    <property type="match status" value="1"/>
</dbReference>
<dbReference type="NCBIfam" id="NF003661">
    <property type="entry name" value="PRK05291.1-3"/>
    <property type="match status" value="1"/>
</dbReference>
<dbReference type="PANTHER" id="PTHR42714">
    <property type="entry name" value="TRNA MODIFICATION GTPASE GTPBP3"/>
    <property type="match status" value="1"/>
</dbReference>
<keyword evidence="3" id="KW-0547">Nucleotide-binding</keyword>
<dbReference type="PRINTS" id="PR00449">
    <property type="entry name" value="RASTRNSFRMNG"/>
</dbReference>
<sequence>MFSLKKFIPRESIIRHIRFSSTSHLPTVYALSTSHGRAAIGVIRVTGTESQFVTSVRKLYDPKTSILLDESLAILFNGPKSYTGEDLLELHLHGGNAVIKAVLKAIESLHTNEKPIRYAEAGEFSKRAFQNGRFDLTEIEGIRELIDAETESQRVGALDSMTGSNKIRFLEWREKIVDSIGLLTAIIDFSEDAEIEDIDNIYKNVDKKVTELQKEIDQFLKRTQSSEVLLKGIKLTLLGPPNAGKSSILNKLANEEAAIVSDIAGTTRDIINVPLNIHGYKVVVGDTAGIRDLAKADKIEAEGIKRAKIQAQVGDLVIVVLPANDAHIDEELVDLIKVLNKEKKVLVILNKCDLVSKEEVMHLIDNSSHILNVPKDNFLPVSCYNDEGIDQLSNGLIEEFKVISATEKSDPIMITQRVKDILINDVLNGFNEFKTYKDLDDVVIATESLTQSVEGIGKITGETVGVEEVLGVVFSSFCVGK</sequence>
<feature type="domain" description="MnmE helical" evidence="8">
    <location>
        <begin position="136"/>
        <end position="478"/>
    </location>
</feature>
<feature type="coiled-coil region" evidence="5">
    <location>
        <begin position="195"/>
        <end position="222"/>
    </location>
</feature>
<dbReference type="EC" id="3.6.-.-" evidence="9"/>
<evidence type="ECO:0000256" key="4">
    <source>
        <dbReference type="ARBA" id="ARBA00023134"/>
    </source>
</evidence>
<dbReference type="GO" id="GO:0005739">
    <property type="term" value="C:mitochondrion"/>
    <property type="evidence" value="ECO:0007669"/>
    <property type="project" value="TreeGrafter"/>
</dbReference>
<keyword evidence="2" id="KW-0819">tRNA processing</keyword>
<comment type="similarity">
    <text evidence="1">Belongs to the TRAFAC class TrmE-Era-EngA-EngB-Septin-like GTPase superfamily. TrmE GTPase family.</text>
</comment>
<dbReference type="GO" id="GO:0003924">
    <property type="term" value="F:GTPase activity"/>
    <property type="evidence" value="ECO:0007669"/>
    <property type="project" value="InterPro"/>
</dbReference>
<dbReference type="EMBL" id="CAIF01000220">
    <property type="protein sequence ID" value="CCH45997.1"/>
    <property type="molecule type" value="Genomic_DNA"/>
</dbReference>
<evidence type="ECO:0000256" key="3">
    <source>
        <dbReference type="ARBA" id="ARBA00022741"/>
    </source>
</evidence>
<reference evidence="9 10" key="1">
    <citation type="journal article" date="2012" name="Eukaryot. Cell">
        <title>Draft genome sequence of Wickerhamomyces ciferrii NRRL Y-1031 F-60-10.</title>
        <authorList>
            <person name="Schneider J."/>
            <person name="Andrea H."/>
            <person name="Blom J."/>
            <person name="Jaenicke S."/>
            <person name="Ruckert C."/>
            <person name="Schorsch C."/>
            <person name="Szczepanowski R."/>
            <person name="Farwick M."/>
            <person name="Goesmann A."/>
            <person name="Puhler A."/>
            <person name="Schaffer S."/>
            <person name="Tauch A."/>
            <person name="Kohler T."/>
            <person name="Brinkrolf K."/>
        </authorList>
    </citation>
    <scope>NUCLEOTIDE SEQUENCE [LARGE SCALE GENOMIC DNA]</scope>
    <source>
        <strain evidence="10">ATCC 14091 / BCRC 22168 / CBS 111 / JCM 3599 / NBRC 0793 / NRRL Y-1031 F-60-10</strain>
    </source>
</reference>
<gene>
    <name evidence="9" type="ORF">BN7_5584</name>
</gene>
<dbReference type="HOGENOM" id="CLU_019624_3_1_1"/>
<dbReference type="GO" id="GO:0005525">
    <property type="term" value="F:GTP binding"/>
    <property type="evidence" value="ECO:0007669"/>
    <property type="project" value="UniProtKB-KW"/>
</dbReference>
<protein>
    <submittedName>
        <fullName evidence="9">tRNA modification GTPase</fullName>
        <ecNumber evidence="9">3.6.-.-</ecNumber>
    </submittedName>
</protein>
<dbReference type="InterPro" id="IPR005225">
    <property type="entry name" value="Small_GTP-bd"/>
</dbReference>
<dbReference type="CDD" id="cd04164">
    <property type="entry name" value="trmE"/>
    <property type="match status" value="1"/>
</dbReference>
<dbReference type="FunCoup" id="K0KVM5">
    <property type="interactions" value="467"/>
</dbReference>
<dbReference type="STRING" id="1206466.K0KVM5"/>
<dbReference type="Pfam" id="PF12631">
    <property type="entry name" value="MnmE_helical"/>
    <property type="match status" value="1"/>
</dbReference>
<dbReference type="InParanoid" id="K0KVM5"/>
<dbReference type="Pfam" id="PF10396">
    <property type="entry name" value="TrmE_N"/>
    <property type="match status" value="1"/>
</dbReference>
<feature type="domain" description="G" evidence="6">
    <location>
        <begin position="236"/>
        <end position="351"/>
    </location>
</feature>
<feature type="domain" description="GTP-binding protein TrmE N-terminal" evidence="7">
    <location>
        <begin position="27"/>
        <end position="133"/>
    </location>
</feature>
<dbReference type="GO" id="GO:0002098">
    <property type="term" value="P:tRNA wobble uridine modification"/>
    <property type="evidence" value="ECO:0007669"/>
    <property type="project" value="TreeGrafter"/>
</dbReference>
<dbReference type="HAMAP" id="MF_00379">
    <property type="entry name" value="GTPase_MnmE"/>
    <property type="match status" value="1"/>
</dbReference>
<dbReference type="InterPro" id="IPR027266">
    <property type="entry name" value="TrmE/GcvT-like"/>
</dbReference>
<dbReference type="eggNOG" id="KOG1191">
    <property type="taxonomic scope" value="Eukaryota"/>
</dbReference>
<evidence type="ECO:0000313" key="9">
    <source>
        <dbReference type="EMBL" id="CCH45997.1"/>
    </source>
</evidence>
<evidence type="ECO:0000259" key="6">
    <source>
        <dbReference type="Pfam" id="PF01926"/>
    </source>
</evidence>